<dbReference type="Pfam" id="PF07980">
    <property type="entry name" value="SusD_RagB"/>
    <property type="match status" value="1"/>
</dbReference>
<evidence type="ECO:0000256" key="2">
    <source>
        <dbReference type="ARBA" id="ARBA00006275"/>
    </source>
</evidence>
<dbReference type="Gene3D" id="1.25.40.390">
    <property type="match status" value="1"/>
</dbReference>
<proteinExistence type="inferred from homology"/>
<gene>
    <name evidence="7" type="ORF">H9824_04205</name>
</gene>
<dbReference type="Proteomes" id="UP000886851">
    <property type="component" value="Unassembled WGS sequence"/>
</dbReference>
<evidence type="ECO:0000313" key="8">
    <source>
        <dbReference type="Proteomes" id="UP000886851"/>
    </source>
</evidence>
<dbReference type="EMBL" id="DXCV01000033">
    <property type="protein sequence ID" value="HIY87895.1"/>
    <property type="molecule type" value="Genomic_DNA"/>
</dbReference>
<evidence type="ECO:0000256" key="1">
    <source>
        <dbReference type="ARBA" id="ARBA00004442"/>
    </source>
</evidence>
<feature type="domain" description="RagB/SusD" evidence="6">
    <location>
        <begin position="298"/>
        <end position="598"/>
    </location>
</feature>
<evidence type="ECO:0000313" key="7">
    <source>
        <dbReference type="EMBL" id="HIY87895.1"/>
    </source>
</evidence>
<accession>A0A9D2CKZ1</accession>
<dbReference type="InterPro" id="IPR012944">
    <property type="entry name" value="SusD_RagB_dom"/>
</dbReference>
<evidence type="ECO:0000259" key="6">
    <source>
        <dbReference type="Pfam" id="PF07980"/>
    </source>
</evidence>
<evidence type="ECO:0000256" key="4">
    <source>
        <dbReference type="ARBA" id="ARBA00023136"/>
    </source>
</evidence>
<dbReference type="AlphaFoldDB" id="A0A9D2CKZ1"/>
<sequence>MRQKIHTLVALSAALLLGTSCNDSFMDRQPHTEIGVESYFNTERDLQMYCYGLMNTPGYSYNSDQGTDDQATTDMVLIKNIMASPNPTSVTIDAGWNWERLYDINFFLANCERANVTPEVLAHYQGVARYYRAAFYMDKVKTYSDVPWYDKVLTTDDPDLYKARDKREVVVQHIFEDYDFAAQHVQAGQPKGAIDKWIVLATLARHALYEGTYRKYHPELGLESTADEFLRRAADAALQIMQEGGFSIYNTGNPREDYYTLFNSQDLTTNPEMIQARYYENDIAENGFWAYMFGSYIPCPTKDLVQAYLMADGSYYSSQPGYQTKQFVEEFQDRDPRIYQTLAYPGWELIYTGTYATGAGIYVQELSKNFSGYHQIKGFINSKDESYYMGIDFPVIRYAEVLLTYAEAKAELGELTQDVLNQTINVLRDRAGMPHLTMNPPADPVMQAAFPGVESTLLEIRRERRVELVFEGFRFDDLMRWHAGKLLEKEPEGLYFPSLGKFDLTGDGIEDIYLIPSNEDIPAEEDKESNALGKKLAYYRTGTIDDQNATVYLTGGDHGNILTIKDMGTFEEPKFYYRPIPNHEMELNPNLGPQLFGWE</sequence>
<dbReference type="SUPFAM" id="SSF48452">
    <property type="entry name" value="TPR-like"/>
    <property type="match status" value="1"/>
</dbReference>
<evidence type="ECO:0000256" key="5">
    <source>
        <dbReference type="ARBA" id="ARBA00023237"/>
    </source>
</evidence>
<evidence type="ECO:0000256" key="3">
    <source>
        <dbReference type="ARBA" id="ARBA00022729"/>
    </source>
</evidence>
<reference evidence="7" key="2">
    <citation type="submission" date="2021-04" db="EMBL/GenBank/DDBJ databases">
        <authorList>
            <person name="Gilroy R."/>
        </authorList>
    </citation>
    <scope>NUCLEOTIDE SEQUENCE</scope>
    <source>
        <strain evidence="7">Gambia2-208</strain>
    </source>
</reference>
<keyword evidence="3" id="KW-0732">Signal</keyword>
<name>A0A9D2CKZ1_9BACE</name>
<reference evidence="7" key="1">
    <citation type="journal article" date="2021" name="PeerJ">
        <title>Extensive microbial diversity within the chicken gut microbiome revealed by metagenomics and culture.</title>
        <authorList>
            <person name="Gilroy R."/>
            <person name="Ravi A."/>
            <person name="Getino M."/>
            <person name="Pursley I."/>
            <person name="Horton D.L."/>
            <person name="Alikhan N.F."/>
            <person name="Baker D."/>
            <person name="Gharbi K."/>
            <person name="Hall N."/>
            <person name="Watson M."/>
            <person name="Adriaenssens E.M."/>
            <person name="Foster-Nyarko E."/>
            <person name="Jarju S."/>
            <person name="Secka A."/>
            <person name="Antonio M."/>
            <person name="Oren A."/>
            <person name="Chaudhuri R.R."/>
            <person name="La Ragione R."/>
            <person name="Hildebrand F."/>
            <person name="Pallen M.J."/>
        </authorList>
    </citation>
    <scope>NUCLEOTIDE SEQUENCE</scope>
    <source>
        <strain evidence="7">Gambia2-208</strain>
    </source>
</reference>
<keyword evidence="5" id="KW-0998">Cell outer membrane</keyword>
<dbReference type="PROSITE" id="PS51257">
    <property type="entry name" value="PROKAR_LIPOPROTEIN"/>
    <property type="match status" value="1"/>
</dbReference>
<organism evidence="7 8">
    <name type="scientific">Candidatus Bacteroides pullicola</name>
    <dbReference type="NCBI Taxonomy" id="2838475"/>
    <lineage>
        <taxon>Bacteria</taxon>
        <taxon>Pseudomonadati</taxon>
        <taxon>Bacteroidota</taxon>
        <taxon>Bacteroidia</taxon>
        <taxon>Bacteroidales</taxon>
        <taxon>Bacteroidaceae</taxon>
        <taxon>Bacteroides</taxon>
    </lineage>
</organism>
<dbReference type="GO" id="GO:0009279">
    <property type="term" value="C:cell outer membrane"/>
    <property type="evidence" value="ECO:0007669"/>
    <property type="project" value="UniProtKB-SubCell"/>
</dbReference>
<protein>
    <submittedName>
        <fullName evidence="7">RagB/SusD family nutrient uptake outer membrane protein</fullName>
    </submittedName>
</protein>
<comment type="similarity">
    <text evidence="2">Belongs to the SusD family.</text>
</comment>
<keyword evidence="4" id="KW-0472">Membrane</keyword>
<comment type="subcellular location">
    <subcellularLocation>
        <location evidence="1">Cell outer membrane</location>
    </subcellularLocation>
</comment>
<comment type="caution">
    <text evidence="7">The sequence shown here is derived from an EMBL/GenBank/DDBJ whole genome shotgun (WGS) entry which is preliminary data.</text>
</comment>
<dbReference type="InterPro" id="IPR011990">
    <property type="entry name" value="TPR-like_helical_dom_sf"/>
</dbReference>